<keyword evidence="4" id="KW-1185">Reference proteome</keyword>
<dbReference type="EMBL" id="VFRQ01000001">
    <property type="protein sequence ID" value="TPE46138.1"/>
    <property type="molecule type" value="Genomic_DNA"/>
</dbReference>
<reference evidence="3 4" key="1">
    <citation type="submission" date="2019-06" db="EMBL/GenBank/DDBJ databases">
        <title>A novel bacterium of genus Pontibacter, isolated from marine sediment.</title>
        <authorList>
            <person name="Huang H."/>
            <person name="Mo K."/>
            <person name="Hu Y."/>
        </authorList>
    </citation>
    <scope>NUCLEOTIDE SEQUENCE [LARGE SCALE GENOMIC DNA]</scope>
    <source>
        <strain evidence="3 4">HB172049</strain>
    </source>
</reference>
<feature type="repeat" description="TPR" evidence="1">
    <location>
        <begin position="461"/>
        <end position="494"/>
    </location>
</feature>
<comment type="caution">
    <text evidence="3">The sequence shown here is derived from an EMBL/GenBank/DDBJ whole genome shotgun (WGS) entry which is preliminary data.</text>
</comment>
<dbReference type="InterPro" id="IPR011990">
    <property type="entry name" value="TPR-like_helical_dom_sf"/>
</dbReference>
<feature type="repeat" description="TPR" evidence="1">
    <location>
        <begin position="528"/>
        <end position="561"/>
    </location>
</feature>
<keyword evidence="1" id="KW-0802">TPR repeat</keyword>
<gene>
    <name evidence="3" type="ORF">FJM65_01975</name>
</gene>
<evidence type="ECO:0000313" key="3">
    <source>
        <dbReference type="EMBL" id="TPE46138.1"/>
    </source>
</evidence>
<accession>A0A501W9T5</accession>
<evidence type="ECO:0000256" key="1">
    <source>
        <dbReference type="PROSITE-ProRule" id="PRU00339"/>
    </source>
</evidence>
<evidence type="ECO:0000256" key="2">
    <source>
        <dbReference type="SAM" id="Phobius"/>
    </source>
</evidence>
<proteinExistence type="predicted"/>
<name>A0A501W9T5_9BACT</name>
<dbReference type="Pfam" id="PF13181">
    <property type="entry name" value="TPR_8"/>
    <property type="match status" value="1"/>
</dbReference>
<dbReference type="PROSITE" id="PS50005">
    <property type="entry name" value="TPR"/>
    <property type="match status" value="2"/>
</dbReference>
<keyword evidence="2" id="KW-0812">Transmembrane</keyword>
<dbReference type="Pfam" id="PF00515">
    <property type="entry name" value="TPR_1"/>
    <property type="match status" value="1"/>
</dbReference>
<protein>
    <submittedName>
        <fullName evidence="3">Tetratricopeptide repeat protein</fullName>
    </submittedName>
</protein>
<dbReference type="SMART" id="SM00028">
    <property type="entry name" value="TPR"/>
    <property type="match status" value="2"/>
</dbReference>
<dbReference type="Proteomes" id="UP000316727">
    <property type="component" value="Unassembled WGS sequence"/>
</dbReference>
<keyword evidence="2" id="KW-0472">Membrane</keyword>
<dbReference type="InterPro" id="IPR019734">
    <property type="entry name" value="TPR_rpt"/>
</dbReference>
<dbReference type="Gene3D" id="1.25.40.10">
    <property type="entry name" value="Tetratricopeptide repeat domain"/>
    <property type="match status" value="2"/>
</dbReference>
<dbReference type="OrthoDB" id="1489296at2"/>
<feature type="transmembrane region" description="Helical" evidence="2">
    <location>
        <begin position="37"/>
        <end position="58"/>
    </location>
</feature>
<organism evidence="3 4">
    <name type="scientific">Pontibacter mangrovi</name>
    <dbReference type="NCBI Taxonomy" id="2589816"/>
    <lineage>
        <taxon>Bacteria</taxon>
        <taxon>Pseudomonadati</taxon>
        <taxon>Bacteroidota</taxon>
        <taxon>Cytophagia</taxon>
        <taxon>Cytophagales</taxon>
        <taxon>Hymenobacteraceae</taxon>
        <taxon>Pontibacter</taxon>
    </lineage>
</organism>
<sequence>MLKKFNIKREKSVYGVPRIYGKRKKQDMQQYKKSNTYIFLITIGLGIGSSGCTLQRMVKTAEKHQQVTVLPSPLVTNGERVEFELKAQVPEKLIRDKEVYKMDVYYTYGNEQRENIATYNFSIGEFVYEDQKPTILKQLSFPYAPEKAKGRLMVQGRAMDKKDNDIAYTDPEQVAVGLNTTGLLLVRNNAFTFADDQYAASTDSIGRVVFFFEANQSKLNDLSDEKLKTLDQYVLDNVAAQDIRIIGMRAPGEKGNELARKRAETLENYYRQKMKTLDYSGKKVNIVITAEDNTIKLLQQKVEKSALPQAQKQEVLALLQGPLSEREKLEALQNTAGYAYLQKYVLPSLQAAEVQFNYNRSRRPDYELYVMAQRIANDQLDADALTEDELQHAATLTPILAEKRKLYEAAVKTTDKWPAYYNLGVVYKEMASKDFRPAAKKALLQKAIHNLTYASYRHPTAEMNYSIASAYHQLGENDKALEFYEYALSLGGEEALLQQIFADKAALEIETGRYDDAIASLRYAGDSYQTNMNLGLSYLLKENYEGAEEFYLKALELKPDDALAYYSLAIIGARTQKEEMLKQGLRRAVNADRNFMQKAINDIEFEAYRDKPAYKEALIQ</sequence>
<keyword evidence="2" id="KW-1133">Transmembrane helix</keyword>
<dbReference type="SUPFAM" id="SSF48452">
    <property type="entry name" value="TPR-like"/>
    <property type="match status" value="1"/>
</dbReference>
<dbReference type="AlphaFoldDB" id="A0A501W9T5"/>
<evidence type="ECO:0000313" key="4">
    <source>
        <dbReference type="Proteomes" id="UP000316727"/>
    </source>
</evidence>